<evidence type="ECO:0000256" key="1">
    <source>
        <dbReference type="SAM" id="MobiDB-lite"/>
    </source>
</evidence>
<accession>A0A2R6PY36</accession>
<dbReference type="AlphaFoldDB" id="A0A2R6PY36"/>
<evidence type="ECO:0000313" key="3">
    <source>
        <dbReference type="Proteomes" id="UP000241394"/>
    </source>
</evidence>
<reference evidence="3" key="2">
    <citation type="journal article" date="2018" name="BMC Genomics">
        <title>A manually annotated Actinidia chinensis var. chinensis (kiwifruit) genome highlights the challenges associated with draft genomes and gene prediction in plants.</title>
        <authorList>
            <person name="Pilkington S.M."/>
            <person name="Crowhurst R."/>
            <person name="Hilario E."/>
            <person name="Nardozza S."/>
            <person name="Fraser L."/>
            <person name="Peng Y."/>
            <person name="Gunaseelan K."/>
            <person name="Simpson R."/>
            <person name="Tahir J."/>
            <person name="Deroles S.C."/>
            <person name="Templeton K."/>
            <person name="Luo Z."/>
            <person name="Davy M."/>
            <person name="Cheng C."/>
            <person name="McNeilage M."/>
            <person name="Scaglione D."/>
            <person name="Liu Y."/>
            <person name="Zhang Q."/>
            <person name="Datson P."/>
            <person name="De Silva N."/>
            <person name="Gardiner S.E."/>
            <person name="Bassett H."/>
            <person name="Chagne D."/>
            <person name="McCallum J."/>
            <person name="Dzierzon H."/>
            <person name="Deng C."/>
            <person name="Wang Y.Y."/>
            <person name="Barron L."/>
            <person name="Manako K."/>
            <person name="Bowen J."/>
            <person name="Foster T.M."/>
            <person name="Erridge Z.A."/>
            <person name="Tiffin H."/>
            <person name="Waite C.N."/>
            <person name="Davies K.M."/>
            <person name="Grierson E.P."/>
            <person name="Laing W.A."/>
            <person name="Kirk R."/>
            <person name="Chen X."/>
            <person name="Wood M."/>
            <person name="Montefiori M."/>
            <person name="Brummell D.A."/>
            <person name="Schwinn K.E."/>
            <person name="Catanach A."/>
            <person name="Fullerton C."/>
            <person name="Li D."/>
            <person name="Meiyalaghan S."/>
            <person name="Nieuwenhuizen N."/>
            <person name="Read N."/>
            <person name="Prakash R."/>
            <person name="Hunter D."/>
            <person name="Zhang H."/>
            <person name="McKenzie M."/>
            <person name="Knabel M."/>
            <person name="Harris A."/>
            <person name="Allan A.C."/>
            <person name="Gleave A."/>
            <person name="Chen A."/>
            <person name="Janssen B.J."/>
            <person name="Plunkett B."/>
            <person name="Ampomah-Dwamena C."/>
            <person name="Voogd C."/>
            <person name="Leif D."/>
            <person name="Lafferty D."/>
            <person name="Souleyre E.J.F."/>
            <person name="Varkonyi-Gasic E."/>
            <person name="Gambi F."/>
            <person name="Hanley J."/>
            <person name="Yao J.L."/>
            <person name="Cheung J."/>
            <person name="David K.M."/>
            <person name="Warren B."/>
            <person name="Marsh K."/>
            <person name="Snowden K.C."/>
            <person name="Lin-Wang K."/>
            <person name="Brian L."/>
            <person name="Martinez-Sanchez M."/>
            <person name="Wang M."/>
            <person name="Ileperuma N."/>
            <person name="Macnee N."/>
            <person name="Campin R."/>
            <person name="McAtee P."/>
            <person name="Drummond R.S.M."/>
            <person name="Espley R.V."/>
            <person name="Ireland H.S."/>
            <person name="Wu R."/>
            <person name="Atkinson R.G."/>
            <person name="Karunairetnam S."/>
            <person name="Bulley S."/>
            <person name="Chunkath S."/>
            <person name="Hanley Z."/>
            <person name="Storey R."/>
            <person name="Thrimawithana A.H."/>
            <person name="Thomson S."/>
            <person name="David C."/>
            <person name="Testolin R."/>
            <person name="Huang H."/>
            <person name="Hellens R.P."/>
            <person name="Schaffer R.J."/>
        </authorList>
    </citation>
    <scope>NUCLEOTIDE SEQUENCE [LARGE SCALE GENOMIC DNA]</scope>
    <source>
        <strain evidence="3">cv. Red5</strain>
    </source>
</reference>
<name>A0A2R6PY36_ACTCC</name>
<organism evidence="2 3">
    <name type="scientific">Actinidia chinensis var. chinensis</name>
    <name type="common">Chinese soft-hair kiwi</name>
    <dbReference type="NCBI Taxonomy" id="1590841"/>
    <lineage>
        <taxon>Eukaryota</taxon>
        <taxon>Viridiplantae</taxon>
        <taxon>Streptophyta</taxon>
        <taxon>Embryophyta</taxon>
        <taxon>Tracheophyta</taxon>
        <taxon>Spermatophyta</taxon>
        <taxon>Magnoliopsida</taxon>
        <taxon>eudicotyledons</taxon>
        <taxon>Gunneridae</taxon>
        <taxon>Pentapetalae</taxon>
        <taxon>asterids</taxon>
        <taxon>Ericales</taxon>
        <taxon>Actinidiaceae</taxon>
        <taxon>Actinidia</taxon>
    </lineage>
</organism>
<feature type="region of interest" description="Disordered" evidence="1">
    <location>
        <begin position="78"/>
        <end position="103"/>
    </location>
</feature>
<dbReference type="Gramene" id="PSR98666">
    <property type="protein sequence ID" value="PSR98666"/>
    <property type="gene ID" value="CEY00_Acc25187"/>
</dbReference>
<dbReference type="STRING" id="1590841.A0A2R6PY36"/>
<feature type="compositionally biased region" description="Low complexity" evidence="1">
    <location>
        <begin position="92"/>
        <end position="103"/>
    </location>
</feature>
<proteinExistence type="predicted"/>
<keyword evidence="3" id="KW-1185">Reference proteome</keyword>
<dbReference type="Proteomes" id="UP000241394">
    <property type="component" value="Chromosome LG22"/>
</dbReference>
<dbReference type="PANTHER" id="PTHR37187:SF7">
    <property type="entry name" value="EXPRESSED PROTEIN"/>
    <property type="match status" value="1"/>
</dbReference>
<gene>
    <name evidence="2" type="ORF">CEY00_Acc25187</name>
</gene>
<protein>
    <submittedName>
        <fullName evidence="2">Cell wall integrity and stress response component 4 like</fullName>
    </submittedName>
</protein>
<dbReference type="OrthoDB" id="1930727at2759"/>
<dbReference type="PANTHER" id="PTHR37187">
    <property type="entry name" value="EXPRESSED PROTEIN"/>
    <property type="match status" value="1"/>
</dbReference>
<feature type="compositionally biased region" description="Basic residues" evidence="1">
    <location>
        <begin position="1"/>
        <end position="15"/>
    </location>
</feature>
<feature type="region of interest" description="Disordered" evidence="1">
    <location>
        <begin position="1"/>
        <end position="52"/>
    </location>
</feature>
<feature type="compositionally biased region" description="Basic and acidic residues" evidence="1">
    <location>
        <begin position="33"/>
        <end position="52"/>
    </location>
</feature>
<feature type="compositionally biased region" description="Polar residues" evidence="1">
    <location>
        <begin position="16"/>
        <end position="25"/>
    </location>
</feature>
<dbReference type="EMBL" id="NKQK01000022">
    <property type="protein sequence ID" value="PSR98666.1"/>
    <property type="molecule type" value="Genomic_DNA"/>
</dbReference>
<dbReference type="InParanoid" id="A0A2R6PY36"/>
<sequence length="458" mass="49694">MPKKRKVAKKKKKKQANNNYYSVSRSHVEDDDLQVHDENESNGEVENREDSVTLRSIVCESETMVGINCNGRFPQNVVREGEEEESEKSEDTTTVRSSVSESELTVGINSNGEYTQKVVGDGEEDGTEKREHAATVRSILSESEATFGINSNGEGITMVMDENNAKLIDIGLKAEGDFDLKKVNIKYVQYVEESNGGLMALDGGSSSSSDSSDDEFRAVEKNMMVIDSGELKLDTPNLISGSIAFTNSVELTGLPEVTDGVPVMEAYSLVVSKPKEEAQDPVATNVPSVNLVKPADLPEVTQFTDGVPFIEASSLVESKNASKEMIPVNTSLVVENALRSNEFKLGLKENGKNEVSGVSPVAMDMGSQPYEDKVTTSEYKNAAVLSSVMGYGVQKDENKLLVSPEVPAVNNINGADHIEDSVISECSDRQPLVASARRPVQTTSWTSCCGLFELFTGR</sequence>
<comment type="caution">
    <text evidence="2">The sequence shown here is derived from an EMBL/GenBank/DDBJ whole genome shotgun (WGS) entry which is preliminary data.</text>
</comment>
<evidence type="ECO:0000313" key="2">
    <source>
        <dbReference type="EMBL" id="PSR98666.1"/>
    </source>
</evidence>
<reference evidence="2 3" key="1">
    <citation type="submission" date="2017-07" db="EMBL/GenBank/DDBJ databases">
        <title>An improved, manually edited Actinidia chinensis var. chinensis (kiwifruit) genome highlights the challenges associated with draft genomes and gene prediction in plants.</title>
        <authorList>
            <person name="Pilkington S."/>
            <person name="Crowhurst R."/>
            <person name="Hilario E."/>
            <person name="Nardozza S."/>
            <person name="Fraser L."/>
            <person name="Peng Y."/>
            <person name="Gunaseelan K."/>
            <person name="Simpson R."/>
            <person name="Tahir J."/>
            <person name="Deroles S."/>
            <person name="Templeton K."/>
            <person name="Luo Z."/>
            <person name="Davy M."/>
            <person name="Cheng C."/>
            <person name="Mcneilage M."/>
            <person name="Scaglione D."/>
            <person name="Liu Y."/>
            <person name="Zhang Q."/>
            <person name="Datson P."/>
            <person name="De Silva N."/>
            <person name="Gardiner S."/>
            <person name="Bassett H."/>
            <person name="Chagne D."/>
            <person name="Mccallum J."/>
            <person name="Dzierzon H."/>
            <person name="Deng C."/>
            <person name="Wang Y.-Y."/>
            <person name="Barron N."/>
            <person name="Manako K."/>
            <person name="Bowen J."/>
            <person name="Foster T."/>
            <person name="Erridge Z."/>
            <person name="Tiffin H."/>
            <person name="Waite C."/>
            <person name="Davies K."/>
            <person name="Grierson E."/>
            <person name="Laing W."/>
            <person name="Kirk R."/>
            <person name="Chen X."/>
            <person name="Wood M."/>
            <person name="Montefiori M."/>
            <person name="Brummell D."/>
            <person name="Schwinn K."/>
            <person name="Catanach A."/>
            <person name="Fullerton C."/>
            <person name="Li D."/>
            <person name="Meiyalaghan S."/>
            <person name="Nieuwenhuizen N."/>
            <person name="Read N."/>
            <person name="Prakash R."/>
            <person name="Hunter D."/>
            <person name="Zhang H."/>
            <person name="Mckenzie M."/>
            <person name="Knabel M."/>
            <person name="Harris A."/>
            <person name="Allan A."/>
            <person name="Chen A."/>
            <person name="Janssen B."/>
            <person name="Plunkett B."/>
            <person name="Dwamena C."/>
            <person name="Voogd C."/>
            <person name="Leif D."/>
            <person name="Lafferty D."/>
            <person name="Souleyre E."/>
            <person name="Varkonyi-Gasic E."/>
            <person name="Gambi F."/>
            <person name="Hanley J."/>
            <person name="Yao J.-L."/>
            <person name="Cheung J."/>
            <person name="David K."/>
            <person name="Warren B."/>
            <person name="Marsh K."/>
            <person name="Snowden K."/>
            <person name="Lin-Wang K."/>
            <person name="Brian L."/>
            <person name="Martinez-Sanchez M."/>
            <person name="Wang M."/>
            <person name="Ileperuma N."/>
            <person name="Macnee N."/>
            <person name="Campin R."/>
            <person name="Mcatee P."/>
            <person name="Drummond R."/>
            <person name="Espley R."/>
            <person name="Ireland H."/>
            <person name="Wu R."/>
            <person name="Atkinson R."/>
            <person name="Karunairetnam S."/>
            <person name="Bulley S."/>
            <person name="Chunkath S."/>
            <person name="Hanley Z."/>
            <person name="Storey R."/>
            <person name="Thrimawithana A."/>
            <person name="Thomson S."/>
            <person name="David C."/>
            <person name="Testolin R."/>
        </authorList>
    </citation>
    <scope>NUCLEOTIDE SEQUENCE [LARGE SCALE GENOMIC DNA]</scope>
    <source>
        <strain evidence="3">cv. Red5</strain>
        <tissue evidence="2">Young leaf</tissue>
    </source>
</reference>